<name>Q5FK91_LACAC</name>
<evidence type="ECO:0000313" key="2">
    <source>
        <dbReference type="Proteomes" id="UP000006381"/>
    </source>
</evidence>
<protein>
    <submittedName>
        <fullName evidence="1">Uncharacterized protein</fullName>
    </submittedName>
</protein>
<dbReference type="PATRIC" id="fig|272621.13.peg.983"/>
<keyword evidence="2" id="KW-1185">Reference proteome</keyword>
<dbReference type="EMBL" id="CP000033">
    <property type="protein sequence ID" value="AAV42883.1"/>
    <property type="molecule type" value="Genomic_DNA"/>
</dbReference>
<sequence length="67" mass="7927">MITNSNFPIFKTNLTNKLDAYKKLQDHKRKLIPIINPESKVHIYANYRISNKDKLSNLIILSKKLMR</sequence>
<reference evidence="1 2" key="1">
    <citation type="journal article" date="2005" name="Proc. Natl. Acad. Sci. U.S.A.">
        <title>Complete genome sequence of the probiotic lactic acid bacterium Lactobacillus acidophilus NCFM.</title>
        <authorList>
            <person name="Altermann E."/>
            <person name="Russell W.M."/>
            <person name="Azcarate-Peril M.A."/>
            <person name="Barrangou R."/>
            <person name="Buck B.L."/>
            <person name="McAuliffe O."/>
            <person name="Souther N."/>
            <person name="Dobson A."/>
            <person name="Duong T."/>
            <person name="Callanan M."/>
            <person name="Lick S."/>
            <person name="Hamrick A."/>
            <person name="Cano R."/>
            <person name="Klaenhammer T.R."/>
        </authorList>
    </citation>
    <scope>NUCLEOTIDE SEQUENCE [LARGE SCALE GENOMIC DNA]</scope>
    <source>
        <strain evidence="2">ATCC 700396 / NCK56 / N2 / NCFM</strain>
    </source>
</reference>
<dbReference type="BioCyc" id="LACI272621:G1G49-1033-MONOMER"/>
<proteinExistence type="predicted"/>
<evidence type="ECO:0000313" key="1">
    <source>
        <dbReference type="EMBL" id="AAV42883.1"/>
    </source>
</evidence>
<accession>Q5FK91</accession>
<organism evidence="2">
    <name type="scientific">Lactobacillus acidophilus (strain ATCC 700396 / NCK56 / N2 / NCFM)</name>
    <dbReference type="NCBI Taxonomy" id="272621"/>
    <lineage>
        <taxon>Bacteria</taxon>
        <taxon>Bacillati</taxon>
        <taxon>Bacillota</taxon>
        <taxon>Bacilli</taxon>
        <taxon>Lactobacillales</taxon>
        <taxon>Lactobacillaceae</taxon>
        <taxon>Lactobacillus</taxon>
    </lineage>
</organism>
<dbReference type="OrthoDB" id="79118at2"/>
<dbReference type="AlphaFoldDB" id="Q5FK91"/>
<dbReference type="Proteomes" id="UP000006381">
    <property type="component" value="Chromosome"/>
</dbReference>
<gene>
    <name evidence="1" type="ordered locus">LBA1035</name>
</gene>
<dbReference type="KEGG" id="lac:LBA1035"/>
<dbReference type="HOGENOM" id="CLU_2806887_0_0_9"/>